<evidence type="ECO:0000256" key="5">
    <source>
        <dbReference type="ARBA" id="ARBA00023136"/>
    </source>
</evidence>
<reference evidence="7" key="1">
    <citation type="submission" date="2021-04" db="EMBL/GenBank/DDBJ databases">
        <title>Luteolibacter sp. 32A isolated from the skin of an Anderson's salamander (Ambystoma andersonii).</title>
        <authorList>
            <person name="Spergser J."/>
            <person name="Busse H.-J."/>
        </authorList>
    </citation>
    <scope>NUCLEOTIDE SEQUENCE</scope>
    <source>
        <strain evidence="7">32A</strain>
    </source>
</reference>
<evidence type="ECO:0000256" key="2">
    <source>
        <dbReference type="ARBA" id="ARBA00022475"/>
    </source>
</evidence>
<sequence>MTEPSKRPSLAHRVEYALYRWMEGVLGQIPLDVVTIAGEVLAGGVRMVSSKHRKLVMRNLRIATAADKPTAEDHERLMRDTFRRAGRNLLGSLRSALMEPEELGPYLRVEGAHHLADRAAAGLGTVLSWSHMGNWEMLAQAHSYLGNYTSGGPIYRPLENPLLDALTVDRRTAQGASVFSKHDGFNGPAKTIREGGLVTVMSDQRAGGHGELCPFFGRLSSCTPLPSLLARRAKSRIVTLSISSSNDGTWVMRLRSLPDKVDTTELMAHLETAMRDSITDVFWFHDRWRVDRTRPLSFYTKQSPTEPSKEASVPTRLVATLPANAPESVAALERILEIRPDARIDVLDDGHLPSLPDDDRIQRVWWDPHCPPEHLPGVLQRSDGNHPAPLDFALVLDGHRDLAKAARRFGLRSVIGCGGNGKPFTRSFPRPTDAEGWRELADALAATPSSGAS</sequence>
<dbReference type="GO" id="GO:0005886">
    <property type="term" value="C:plasma membrane"/>
    <property type="evidence" value="ECO:0007669"/>
    <property type="project" value="UniProtKB-SubCell"/>
</dbReference>
<keyword evidence="2" id="KW-1003">Cell membrane</keyword>
<gene>
    <name evidence="7" type="ORF">KBB96_19335</name>
</gene>
<comment type="subcellular location">
    <subcellularLocation>
        <location evidence="1">Cell inner membrane</location>
    </subcellularLocation>
</comment>
<keyword evidence="8" id="KW-1185">Reference proteome</keyword>
<dbReference type="CDD" id="cd07984">
    <property type="entry name" value="LPLAT_LABLAT-like"/>
    <property type="match status" value="1"/>
</dbReference>
<dbReference type="PANTHER" id="PTHR30606">
    <property type="entry name" value="LIPID A BIOSYNTHESIS LAUROYL ACYLTRANSFERASE"/>
    <property type="match status" value="1"/>
</dbReference>
<dbReference type="AlphaFoldDB" id="A0A975G917"/>
<dbReference type="Proteomes" id="UP000676169">
    <property type="component" value="Chromosome"/>
</dbReference>
<dbReference type="GO" id="GO:0016746">
    <property type="term" value="F:acyltransferase activity"/>
    <property type="evidence" value="ECO:0007669"/>
    <property type="project" value="UniProtKB-KW"/>
</dbReference>
<evidence type="ECO:0000256" key="3">
    <source>
        <dbReference type="ARBA" id="ARBA00022519"/>
    </source>
</evidence>
<dbReference type="EMBL" id="CP073100">
    <property type="protein sequence ID" value="QUE50996.1"/>
    <property type="molecule type" value="Genomic_DNA"/>
</dbReference>
<keyword evidence="6" id="KW-0012">Acyltransferase</keyword>
<keyword evidence="5" id="KW-0472">Membrane</keyword>
<evidence type="ECO:0000256" key="1">
    <source>
        <dbReference type="ARBA" id="ARBA00004533"/>
    </source>
</evidence>
<evidence type="ECO:0000313" key="8">
    <source>
        <dbReference type="Proteomes" id="UP000676169"/>
    </source>
</evidence>
<evidence type="ECO:0000256" key="4">
    <source>
        <dbReference type="ARBA" id="ARBA00022679"/>
    </source>
</evidence>
<dbReference type="Pfam" id="PF03279">
    <property type="entry name" value="Lip_A_acyltrans"/>
    <property type="match status" value="1"/>
</dbReference>
<evidence type="ECO:0008006" key="9">
    <source>
        <dbReference type="Google" id="ProtNLM"/>
    </source>
</evidence>
<dbReference type="PANTHER" id="PTHR30606:SF10">
    <property type="entry name" value="PHOSPHATIDYLINOSITOL MANNOSIDE ACYLTRANSFERASE"/>
    <property type="match status" value="1"/>
</dbReference>
<keyword evidence="3" id="KW-0997">Cell inner membrane</keyword>
<evidence type="ECO:0000313" key="7">
    <source>
        <dbReference type="EMBL" id="QUE50996.1"/>
    </source>
</evidence>
<dbReference type="GO" id="GO:0009247">
    <property type="term" value="P:glycolipid biosynthetic process"/>
    <property type="evidence" value="ECO:0007669"/>
    <property type="project" value="UniProtKB-ARBA"/>
</dbReference>
<protein>
    <recommendedName>
        <fullName evidence="9">Lipid A biosynthesis acyltransferase</fullName>
    </recommendedName>
</protein>
<accession>A0A975G917</accession>
<dbReference type="RefSeq" id="WP_211631135.1">
    <property type="nucleotide sequence ID" value="NZ_CP073100.1"/>
</dbReference>
<name>A0A975G917_9BACT</name>
<organism evidence="7 8">
    <name type="scientific">Luteolibacter ambystomatis</name>
    <dbReference type="NCBI Taxonomy" id="2824561"/>
    <lineage>
        <taxon>Bacteria</taxon>
        <taxon>Pseudomonadati</taxon>
        <taxon>Verrucomicrobiota</taxon>
        <taxon>Verrucomicrobiia</taxon>
        <taxon>Verrucomicrobiales</taxon>
        <taxon>Verrucomicrobiaceae</taxon>
        <taxon>Luteolibacter</taxon>
    </lineage>
</organism>
<proteinExistence type="predicted"/>
<evidence type="ECO:0000256" key="6">
    <source>
        <dbReference type="ARBA" id="ARBA00023315"/>
    </source>
</evidence>
<dbReference type="InterPro" id="IPR004960">
    <property type="entry name" value="LipA_acyltrans"/>
</dbReference>
<dbReference type="KEGG" id="lamb:KBB96_19335"/>
<keyword evidence="4" id="KW-0808">Transferase</keyword>